<proteinExistence type="predicted"/>
<dbReference type="AlphaFoldDB" id="A0A2K3QFT0"/>
<feature type="region of interest" description="Disordered" evidence="1">
    <location>
        <begin position="225"/>
        <end position="261"/>
    </location>
</feature>
<feature type="region of interest" description="Disordered" evidence="1">
    <location>
        <begin position="724"/>
        <end position="784"/>
    </location>
</feature>
<feature type="region of interest" description="Disordered" evidence="1">
    <location>
        <begin position="410"/>
        <end position="512"/>
    </location>
</feature>
<reference evidence="2 3" key="1">
    <citation type="submission" date="2017-08" db="EMBL/GenBank/DDBJ databases">
        <title>Harnessing the power of phylogenomics to disentangle the directionality and signatures of interkingdom host jumping in the parasitic fungal genus Tolypocladium.</title>
        <authorList>
            <person name="Quandt C.A."/>
            <person name="Patterson W."/>
            <person name="Spatafora J.W."/>
        </authorList>
    </citation>
    <scope>NUCLEOTIDE SEQUENCE [LARGE SCALE GENOMIC DNA]</scope>
    <source>
        <strain evidence="2 3">CBS 113982</strain>
    </source>
</reference>
<feature type="compositionally biased region" description="Polar residues" evidence="1">
    <location>
        <begin position="536"/>
        <end position="547"/>
    </location>
</feature>
<dbReference type="OrthoDB" id="5401902at2759"/>
<protein>
    <submittedName>
        <fullName evidence="2">Uncharacterized protein</fullName>
    </submittedName>
</protein>
<evidence type="ECO:0000256" key="1">
    <source>
        <dbReference type="SAM" id="MobiDB-lite"/>
    </source>
</evidence>
<feature type="region of interest" description="Disordered" evidence="1">
    <location>
        <begin position="798"/>
        <end position="860"/>
    </location>
</feature>
<accession>A0A2K3QFT0</accession>
<feature type="compositionally biased region" description="Low complexity" evidence="1">
    <location>
        <begin position="475"/>
        <end position="492"/>
    </location>
</feature>
<gene>
    <name evidence="2" type="ORF">TCAP_03663</name>
</gene>
<evidence type="ECO:0000313" key="3">
    <source>
        <dbReference type="Proteomes" id="UP000236621"/>
    </source>
</evidence>
<feature type="compositionally biased region" description="Polar residues" evidence="1">
    <location>
        <begin position="800"/>
        <end position="819"/>
    </location>
</feature>
<feature type="compositionally biased region" description="Polar residues" evidence="1">
    <location>
        <begin position="758"/>
        <end position="768"/>
    </location>
</feature>
<feature type="compositionally biased region" description="Polar residues" evidence="1">
    <location>
        <begin position="246"/>
        <end position="256"/>
    </location>
</feature>
<feature type="compositionally biased region" description="Basic and acidic residues" evidence="1">
    <location>
        <begin position="458"/>
        <end position="474"/>
    </location>
</feature>
<dbReference type="STRING" id="45235.A0A2K3QFT0"/>
<feature type="region of interest" description="Disordered" evidence="1">
    <location>
        <begin position="536"/>
        <end position="555"/>
    </location>
</feature>
<feature type="region of interest" description="Disordered" evidence="1">
    <location>
        <begin position="127"/>
        <end position="175"/>
    </location>
</feature>
<comment type="caution">
    <text evidence="2">The sequence shown here is derived from an EMBL/GenBank/DDBJ whole genome shotgun (WGS) entry which is preliminary data.</text>
</comment>
<organism evidence="2 3">
    <name type="scientific">Tolypocladium capitatum</name>
    <dbReference type="NCBI Taxonomy" id="45235"/>
    <lineage>
        <taxon>Eukaryota</taxon>
        <taxon>Fungi</taxon>
        <taxon>Dikarya</taxon>
        <taxon>Ascomycota</taxon>
        <taxon>Pezizomycotina</taxon>
        <taxon>Sordariomycetes</taxon>
        <taxon>Hypocreomycetidae</taxon>
        <taxon>Hypocreales</taxon>
        <taxon>Ophiocordycipitaceae</taxon>
        <taxon>Tolypocladium</taxon>
    </lineage>
</organism>
<sequence length="860" mass="92818">MVSKTYSARELLRMRNVLAGKEFFDRLYEKLRKDAGLGEIFRMPAERSLPLIKEENTDCIPAKATVAARQLDGTDSEWKYRGRSDSEENVSHPICGPAGLVAQKDKGFQRFYKAVVSPTHVRVTAGGRIVPNTRGSSPTAKWAKDKASGDGTLTSRPASRDQPEHGSFPIPQAPFGGFPHMMPGLATGIAGMPTGHPPYPMMPWPMGVNMGGAYGMVHPHMAQMAGPIPSAKNSASSLKSDKHSETGNSENSSSVRISPPEQFDHSRPFFYNGQWVMPPGAAVYPFGMPPVAGYPVPMAGHPMMHPRFGMHPMMPLHPMRSDQSMHSHASSSSSIPAFAVPMNPPVSSILKSEITKRQLEHLRGHLKYNEDQLQYNKHQIDEKLVEQQVHVLHHQILMFEKKLEAELTLEESQCPQNEKIEESTSSTSSRDGPRSKSSTASETKPDRDTHSGSSSLDEAPHVRNIQEQKSKDRVSSQLPSGSSSTKSLPLKSALKKPRSSEPSKKSSTLPVSAALAPPFQPRIDGASSVSAMTDSSVYSAVSHTGGESSRKTFGKEGNAAKPYLVGALPPGCNPAAARDTDYMYGRDLTEDELRARHMYWGNAPRKLQKGFPKFDGKDFYPPSPAKGDSSESEVASSPSMQRHRIPSGNSQTDYSLAKPKMESDPFGSIGRANQRPARGILTQSEHLPRIDPSMSSSPASVKLSPGKCAVQAGRSYEDFRKALGEAGLSSSGGRKDKSSSESGDESNILFKGRRHMSVNKSKNPNEIWQSMLKKGKSSSAAVPGTVSSMTARGVLPNYTGHATASLTPTIANTTVSPKGNSRKPGESGDGGSASPDGETKLENRPPTGTSKKGLLCRAGC</sequence>
<keyword evidence="3" id="KW-1185">Reference proteome</keyword>
<dbReference type="EMBL" id="NRSZ01000557">
    <property type="protein sequence ID" value="PNY26406.1"/>
    <property type="molecule type" value="Genomic_DNA"/>
</dbReference>
<evidence type="ECO:0000313" key="2">
    <source>
        <dbReference type="EMBL" id="PNY26406.1"/>
    </source>
</evidence>
<feature type="region of interest" description="Disordered" evidence="1">
    <location>
        <begin position="606"/>
        <end position="708"/>
    </location>
</feature>
<dbReference type="Proteomes" id="UP000236621">
    <property type="component" value="Unassembled WGS sequence"/>
</dbReference>
<feature type="compositionally biased region" description="Low complexity" evidence="1">
    <location>
        <begin position="423"/>
        <end position="439"/>
    </location>
</feature>
<name>A0A2K3QFT0_9HYPO</name>